<dbReference type="Pfam" id="PF08205">
    <property type="entry name" value="C2-set_2"/>
    <property type="match status" value="1"/>
</dbReference>
<feature type="transmembrane region" description="Helical" evidence="4">
    <location>
        <begin position="236"/>
        <end position="254"/>
    </location>
</feature>
<dbReference type="GeneID" id="111122338"/>
<dbReference type="OrthoDB" id="6104623at2759"/>
<accession>A0A8B8CVU3</accession>
<dbReference type="AlphaFoldDB" id="A0A8B8CVU3"/>
<sequence length="255" mass="28478">MLNELKGKIFISSKTMDPMEFWMLLFLFTGTTTCTLVTEFSPNTTVILGNDAKLLCSIMYQTEGSNVLWKKIDTGSNILSLNNETVYRGKYEVVDQYNLVIKDVGFQDEGIYECDTGEQRLTLALQVAVPMVNMSMRWEVPTPFQPNAYVNLTCVSINSRPPAILRWFRGVHEVTHSSTNNQRVTRQNGYGDSFSTLVGQVSSADVPYVCVADLPDNPGVRTEFLFPPMIGSASSFSISFSMAFFLGILSYLLCS</sequence>
<proteinExistence type="predicted"/>
<dbReference type="InterPro" id="IPR013162">
    <property type="entry name" value="CD80_C2-set"/>
</dbReference>
<keyword evidence="2 4" id="KW-0472">Membrane</keyword>
<comment type="subcellular location">
    <subcellularLocation>
        <location evidence="1">Membrane</location>
        <topology evidence="1">Single-pass membrane protein</topology>
    </subcellularLocation>
</comment>
<dbReference type="KEGG" id="cvn:111122338"/>
<evidence type="ECO:0000256" key="2">
    <source>
        <dbReference type="ARBA" id="ARBA00023136"/>
    </source>
</evidence>
<dbReference type="RefSeq" id="XP_022319770.1">
    <property type="nucleotide sequence ID" value="XM_022464062.1"/>
</dbReference>
<dbReference type="SMART" id="SM00409">
    <property type="entry name" value="IG"/>
    <property type="match status" value="1"/>
</dbReference>
<reference evidence="7" key="1">
    <citation type="submission" date="2025-08" db="UniProtKB">
        <authorList>
            <consortium name="RefSeq"/>
        </authorList>
    </citation>
    <scope>IDENTIFICATION</scope>
    <source>
        <tissue evidence="7">Whole sample</tissue>
    </source>
</reference>
<name>A0A8B8CVU3_CRAVI</name>
<dbReference type="InterPro" id="IPR007110">
    <property type="entry name" value="Ig-like_dom"/>
</dbReference>
<dbReference type="PANTHER" id="PTHR45889:SF8">
    <property type="entry name" value="IG-LIKE DOMAIN-CONTAINING PROTEIN"/>
    <property type="match status" value="1"/>
</dbReference>
<evidence type="ECO:0000256" key="3">
    <source>
        <dbReference type="ARBA" id="ARBA00023157"/>
    </source>
</evidence>
<keyword evidence="3" id="KW-1015">Disulfide bond</keyword>
<dbReference type="PROSITE" id="PS50835">
    <property type="entry name" value="IG_LIKE"/>
    <property type="match status" value="2"/>
</dbReference>
<dbReference type="Proteomes" id="UP000694844">
    <property type="component" value="Chromosome 2"/>
</dbReference>
<dbReference type="GO" id="GO:0016020">
    <property type="term" value="C:membrane"/>
    <property type="evidence" value="ECO:0007669"/>
    <property type="project" value="UniProtKB-SubCell"/>
</dbReference>
<dbReference type="PANTHER" id="PTHR45889">
    <property type="entry name" value="IG-LIKE DOMAIN-CONTAINING PROTEIN"/>
    <property type="match status" value="1"/>
</dbReference>
<organism evidence="6 7">
    <name type="scientific">Crassostrea virginica</name>
    <name type="common">Eastern oyster</name>
    <dbReference type="NCBI Taxonomy" id="6565"/>
    <lineage>
        <taxon>Eukaryota</taxon>
        <taxon>Metazoa</taxon>
        <taxon>Spiralia</taxon>
        <taxon>Lophotrochozoa</taxon>
        <taxon>Mollusca</taxon>
        <taxon>Bivalvia</taxon>
        <taxon>Autobranchia</taxon>
        <taxon>Pteriomorphia</taxon>
        <taxon>Ostreida</taxon>
        <taxon>Ostreoidea</taxon>
        <taxon>Ostreidae</taxon>
        <taxon>Crassostrea</taxon>
    </lineage>
</organism>
<dbReference type="InterPro" id="IPR013783">
    <property type="entry name" value="Ig-like_fold"/>
</dbReference>
<dbReference type="InterPro" id="IPR003599">
    <property type="entry name" value="Ig_sub"/>
</dbReference>
<evidence type="ECO:0000313" key="6">
    <source>
        <dbReference type="Proteomes" id="UP000694844"/>
    </source>
</evidence>
<evidence type="ECO:0000313" key="7">
    <source>
        <dbReference type="RefSeq" id="XP_022319770.1"/>
    </source>
</evidence>
<gene>
    <name evidence="7" type="primary">LOC111122338</name>
</gene>
<feature type="domain" description="Ig-like" evidence="5">
    <location>
        <begin position="130"/>
        <end position="212"/>
    </location>
</feature>
<keyword evidence="4" id="KW-0812">Transmembrane</keyword>
<feature type="domain" description="Ig-like" evidence="5">
    <location>
        <begin position="35"/>
        <end position="124"/>
    </location>
</feature>
<protein>
    <submittedName>
        <fullName evidence="7">Uncharacterized protein LOC111122338</fullName>
    </submittedName>
</protein>
<dbReference type="SUPFAM" id="SSF48726">
    <property type="entry name" value="Immunoglobulin"/>
    <property type="match status" value="2"/>
</dbReference>
<dbReference type="Gene3D" id="2.60.40.10">
    <property type="entry name" value="Immunoglobulins"/>
    <property type="match status" value="2"/>
</dbReference>
<keyword evidence="4" id="KW-1133">Transmembrane helix</keyword>
<evidence type="ECO:0000256" key="4">
    <source>
        <dbReference type="SAM" id="Phobius"/>
    </source>
</evidence>
<keyword evidence="6" id="KW-1185">Reference proteome</keyword>
<evidence type="ECO:0000259" key="5">
    <source>
        <dbReference type="PROSITE" id="PS50835"/>
    </source>
</evidence>
<evidence type="ECO:0000256" key="1">
    <source>
        <dbReference type="ARBA" id="ARBA00004167"/>
    </source>
</evidence>
<dbReference type="InterPro" id="IPR036179">
    <property type="entry name" value="Ig-like_dom_sf"/>
</dbReference>